<keyword evidence="2" id="KW-1185">Reference proteome</keyword>
<gene>
    <name evidence="1" type="ORF">AC625_20160</name>
</gene>
<dbReference type="PANTHER" id="PTHR35276">
    <property type="entry name" value="S-ADENOSYL-L-METHIONINE-DEPENDENT METHYLTRANSFERASES SUPERFAMILY PROTEIN"/>
    <property type="match status" value="1"/>
</dbReference>
<organism evidence="1 2">
    <name type="scientific">Peribacillus loiseleuriae</name>
    <dbReference type="NCBI Taxonomy" id="1679170"/>
    <lineage>
        <taxon>Bacteria</taxon>
        <taxon>Bacillati</taxon>
        <taxon>Bacillota</taxon>
        <taxon>Bacilli</taxon>
        <taxon>Bacillales</taxon>
        <taxon>Bacillaceae</taxon>
        <taxon>Peribacillus</taxon>
    </lineage>
</organism>
<accession>A0A0K9GZ89</accession>
<dbReference type="GO" id="GO:0032259">
    <property type="term" value="P:methylation"/>
    <property type="evidence" value="ECO:0007669"/>
    <property type="project" value="UniProtKB-KW"/>
</dbReference>
<dbReference type="InterPro" id="IPR029063">
    <property type="entry name" value="SAM-dependent_MTases_sf"/>
</dbReference>
<name>A0A0K9GZ89_9BACI</name>
<dbReference type="Gene3D" id="3.40.50.150">
    <property type="entry name" value="Vaccinia Virus protein VP39"/>
    <property type="match status" value="1"/>
</dbReference>
<comment type="caution">
    <text evidence="1">The sequence shown here is derived from an EMBL/GenBank/DDBJ whole genome shotgun (WGS) entry which is preliminary data.</text>
</comment>
<evidence type="ECO:0000313" key="1">
    <source>
        <dbReference type="EMBL" id="KMY51572.1"/>
    </source>
</evidence>
<dbReference type="PANTHER" id="PTHR35276:SF1">
    <property type="entry name" value="TRNA (MNM(5)S(2)U34)-METHYLTRANSFERASE, CHLOROPLASTIC"/>
    <property type="match status" value="1"/>
</dbReference>
<dbReference type="SUPFAM" id="SSF53335">
    <property type="entry name" value="S-adenosyl-L-methionine-dependent methyltransferases"/>
    <property type="match status" value="1"/>
</dbReference>
<dbReference type="AlphaFoldDB" id="A0A0K9GZ89"/>
<sequence>MKLMNILPFARFLLQTALESGDIAIDGTCGNGHDTAYLANLVGETGHVYGFDIQQEAIENTKDKLRTENLLQQCTLIQTGHEHVKTYVSEQQYGQIKAAIFNLGYLPGGDKSIVTAAESTIAAIEQLLEIMAPKGVIVLVIYHGHEGGAIERDAIMDYVTSLHQDKAHVLQYGFINQVNHPPFIIAIEKRK</sequence>
<dbReference type="OrthoDB" id="9792989at2"/>
<dbReference type="InterPro" id="IPR010719">
    <property type="entry name" value="MnmM_MeTrfase"/>
</dbReference>
<dbReference type="Pfam" id="PF06962">
    <property type="entry name" value="rRNA_methylase"/>
    <property type="match status" value="1"/>
</dbReference>
<evidence type="ECO:0000313" key="2">
    <source>
        <dbReference type="Proteomes" id="UP000037146"/>
    </source>
</evidence>
<dbReference type="Proteomes" id="UP000037146">
    <property type="component" value="Unassembled WGS sequence"/>
</dbReference>
<dbReference type="STRING" id="1679170.AC625_20160"/>
<reference evidence="2" key="1">
    <citation type="submission" date="2015-07" db="EMBL/GenBank/DDBJ databases">
        <title>Genome sequencing project for genomic taxonomy and phylogenomics of Bacillus-like bacteria.</title>
        <authorList>
            <person name="Liu B."/>
            <person name="Wang J."/>
            <person name="Zhu Y."/>
            <person name="Liu G."/>
            <person name="Chen Q."/>
            <person name="Chen Z."/>
            <person name="Lan J."/>
            <person name="Che J."/>
            <person name="Ge C."/>
            <person name="Shi H."/>
            <person name="Pan Z."/>
            <person name="Liu X."/>
        </authorList>
    </citation>
    <scope>NUCLEOTIDE SEQUENCE [LARGE SCALE GENOMIC DNA]</scope>
    <source>
        <strain evidence="2">FJAT-27997</strain>
    </source>
</reference>
<protein>
    <submittedName>
        <fullName evidence="1">rRNA methyltransferase</fullName>
    </submittedName>
</protein>
<dbReference type="EMBL" id="LFZW01000001">
    <property type="protein sequence ID" value="KMY51572.1"/>
    <property type="molecule type" value="Genomic_DNA"/>
</dbReference>
<dbReference type="PATRIC" id="fig|1679170.3.peg.4572"/>
<dbReference type="GO" id="GO:0008168">
    <property type="term" value="F:methyltransferase activity"/>
    <property type="evidence" value="ECO:0007669"/>
    <property type="project" value="UniProtKB-KW"/>
</dbReference>
<keyword evidence="1" id="KW-0808">Transferase</keyword>
<dbReference type="RefSeq" id="WP_049682924.1">
    <property type="nucleotide sequence ID" value="NZ_LFZW01000001.1"/>
</dbReference>
<keyword evidence="1" id="KW-0489">Methyltransferase</keyword>
<proteinExistence type="predicted"/>